<dbReference type="OrthoDB" id="6869405at2"/>
<evidence type="ECO:0000313" key="3">
    <source>
        <dbReference type="EMBL" id="RZU99337.1"/>
    </source>
</evidence>
<accession>A0A4Q8D228</accession>
<gene>
    <name evidence="3" type="ORF">EV698_1623</name>
</gene>
<name>A0A4Q8D228_9GAMM</name>
<sequence length="267" mass="28473">MLIPTAIAMSMPALAADDAPQRVVSMNLCTDQLAMLVAGPDQLVSVLALAQDPANSAMADEAQRYPANHGRAEEIHLLQPDQVIAGRFSAGATVAMLRRLEIPVAVFEPATSLDDVRDNLRRMGEVLGRPDRADALIRAFDQRLTALRAAGRERPATDVALYFPNGYTRGDGTLIGAIVEAAGFDNIASDLGVERGGHLPLEQLVLASPERIITGSRGPGYSRAEAVMRHPVLDEIAPAGVQRGLGNADWVCGIPQVLDAIERMAEL</sequence>
<comment type="caution">
    <text evidence="3">The sequence shown here is derived from an EMBL/GenBank/DDBJ whole genome shotgun (WGS) entry which is preliminary data.</text>
</comment>
<dbReference type="RefSeq" id="WP_130503581.1">
    <property type="nucleotide sequence ID" value="NZ_SHLI01000001.1"/>
</dbReference>
<dbReference type="EMBL" id="SHLI01000001">
    <property type="protein sequence ID" value="RZU99337.1"/>
    <property type="molecule type" value="Genomic_DNA"/>
</dbReference>
<dbReference type="Proteomes" id="UP000292298">
    <property type="component" value="Unassembled WGS sequence"/>
</dbReference>
<reference evidence="3 4" key="1">
    <citation type="submission" date="2019-02" db="EMBL/GenBank/DDBJ databases">
        <title>Genomic Encyclopedia of Type Strains, Phase IV (KMG-IV): sequencing the most valuable type-strain genomes for metagenomic binning, comparative biology and taxonomic classification.</title>
        <authorList>
            <person name="Goeker M."/>
        </authorList>
    </citation>
    <scope>NUCLEOTIDE SEQUENCE [LARGE SCALE GENOMIC DNA]</scope>
    <source>
        <strain evidence="3 4">DSM 21056</strain>
    </source>
</reference>
<dbReference type="InterPro" id="IPR002491">
    <property type="entry name" value="ABC_transptr_periplasmic_BD"/>
</dbReference>
<dbReference type="PANTHER" id="PTHR30535:SF34">
    <property type="entry name" value="MOLYBDATE-BINDING PROTEIN MOLA"/>
    <property type="match status" value="1"/>
</dbReference>
<evidence type="ECO:0000259" key="2">
    <source>
        <dbReference type="PROSITE" id="PS50983"/>
    </source>
</evidence>
<feature type="chain" id="PRO_5020920348" evidence="1">
    <location>
        <begin position="16"/>
        <end position="267"/>
    </location>
</feature>
<dbReference type="PANTHER" id="PTHR30535">
    <property type="entry name" value="VITAMIN B12-BINDING PROTEIN"/>
    <property type="match status" value="1"/>
</dbReference>
<organism evidence="3 4">
    <name type="scientific">Spiribacter vilamensis</name>
    <dbReference type="NCBI Taxonomy" id="531306"/>
    <lineage>
        <taxon>Bacteria</taxon>
        <taxon>Pseudomonadati</taxon>
        <taxon>Pseudomonadota</taxon>
        <taxon>Gammaproteobacteria</taxon>
        <taxon>Chromatiales</taxon>
        <taxon>Ectothiorhodospiraceae</taxon>
        <taxon>Spiribacter</taxon>
    </lineage>
</organism>
<dbReference type="Pfam" id="PF01497">
    <property type="entry name" value="Peripla_BP_2"/>
    <property type="match status" value="1"/>
</dbReference>
<feature type="signal peptide" evidence="1">
    <location>
        <begin position="1"/>
        <end position="15"/>
    </location>
</feature>
<dbReference type="PROSITE" id="PS50983">
    <property type="entry name" value="FE_B12_PBP"/>
    <property type="match status" value="1"/>
</dbReference>
<keyword evidence="1" id="KW-0732">Signal</keyword>
<dbReference type="SUPFAM" id="SSF53807">
    <property type="entry name" value="Helical backbone' metal receptor"/>
    <property type="match status" value="1"/>
</dbReference>
<keyword evidence="4" id="KW-1185">Reference proteome</keyword>
<dbReference type="GO" id="GO:0071281">
    <property type="term" value="P:cellular response to iron ion"/>
    <property type="evidence" value="ECO:0007669"/>
    <property type="project" value="TreeGrafter"/>
</dbReference>
<evidence type="ECO:0000313" key="4">
    <source>
        <dbReference type="Proteomes" id="UP000292298"/>
    </source>
</evidence>
<feature type="domain" description="Fe/B12 periplasmic-binding" evidence="2">
    <location>
        <begin position="22"/>
        <end position="267"/>
    </location>
</feature>
<evidence type="ECO:0000256" key="1">
    <source>
        <dbReference type="SAM" id="SignalP"/>
    </source>
</evidence>
<dbReference type="AlphaFoldDB" id="A0A4Q8D228"/>
<dbReference type="Gene3D" id="3.40.50.1980">
    <property type="entry name" value="Nitrogenase molybdenum iron protein domain"/>
    <property type="match status" value="2"/>
</dbReference>
<proteinExistence type="predicted"/>
<protein>
    <submittedName>
        <fullName evidence="3">Iron complex transport system substrate-binding protein</fullName>
    </submittedName>
</protein>
<dbReference type="InterPro" id="IPR050902">
    <property type="entry name" value="ABC_Transporter_SBP"/>
</dbReference>